<dbReference type="RefSeq" id="WP_324778453.1">
    <property type="nucleotide sequence ID" value="NZ_CP141769.1"/>
</dbReference>
<dbReference type="EMBL" id="CP141769">
    <property type="protein sequence ID" value="WRS37839.1"/>
    <property type="molecule type" value="Genomic_DNA"/>
</dbReference>
<gene>
    <name evidence="10" type="ORF">VA613_07355</name>
</gene>
<sequence>MRMVLQGWVALLAVVVAVCPAVARAGDGAAWILVDTGALTLTVFSPENRVLARFRNISIGSGGVADAHRRGDETTPRGTFRVSWVDRESRFGIFYGLDYPSAAVARLAYLEGTIDGAEFDAIMAARQRHRVPPQNTALGGQLGIHGVGRGDPDVQQAVNWTDGCIALTNRDMRRLGRWIRIGTRVVVR</sequence>
<feature type="active site" description="Proton donor/acceptor" evidence="7">
    <location>
        <position position="145"/>
    </location>
</feature>
<feature type="signal peptide" evidence="8">
    <location>
        <begin position="1"/>
        <end position="25"/>
    </location>
</feature>
<dbReference type="Gene3D" id="2.40.440.10">
    <property type="entry name" value="L,D-transpeptidase catalytic domain-like"/>
    <property type="match status" value="1"/>
</dbReference>
<dbReference type="Pfam" id="PF03734">
    <property type="entry name" value="YkuD"/>
    <property type="match status" value="1"/>
</dbReference>
<dbReference type="InterPro" id="IPR038063">
    <property type="entry name" value="Transpep_catalytic_dom"/>
</dbReference>
<dbReference type="CDD" id="cd16913">
    <property type="entry name" value="YkuD_like"/>
    <property type="match status" value="1"/>
</dbReference>
<feature type="domain" description="L,D-TPase catalytic" evidence="9">
    <location>
        <begin position="30"/>
        <end position="188"/>
    </location>
</feature>
<keyword evidence="6 7" id="KW-0961">Cell wall biogenesis/degradation</keyword>
<protein>
    <submittedName>
        <fullName evidence="10">L,D-transpeptidase</fullName>
    </submittedName>
</protein>
<comment type="similarity">
    <text evidence="2">Belongs to the YkuD family.</text>
</comment>
<comment type="pathway">
    <text evidence="1 7">Cell wall biogenesis; peptidoglycan biosynthesis.</text>
</comment>
<dbReference type="InterPro" id="IPR005490">
    <property type="entry name" value="LD_TPept_cat_dom"/>
</dbReference>
<evidence type="ECO:0000313" key="10">
    <source>
        <dbReference type="EMBL" id="WRS37839.1"/>
    </source>
</evidence>
<dbReference type="Proteomes" id="UP001334732">
    <property type="component" value="Chromosome"/>
</dbReference>
<keyword evidence="5 7" id="KW-0573">Peptidoglycan synthesis</keyword>
<keyword evidence="8" id="KW-0732">Signal</keyword>
<evidence type="ECO:0000313" key="11">
    <source>
        <dbReference type="Proteomes" id="UP001334732"/>
    </source>
</evidence>
<evidence type="ECO:0000256" key="4">
    <source>
        <dbReference type="ARBA" id="ARBA00022960"/>
    </source>
</evidence>
<keyword evidence="11" id="KW-1185">Reference proteome</keyword>
<evidence type="ECO:0000256" key="3">
    <source>
        <dbReference type="ARBA" id="ARBA00022679"/>
    </source>
</evidence>
<reference evidence="10 11" key="1">
    <citation type="submission" date="2023-12" db="EMBL/GenBank/DDBJ databases">
        <title>Thiobacillus sedimentum sp. nov., a chemolithoautotrophic sulfur-oxidizing bacterium isolated from freshwater sediment.</title>
        <authorList>
            <person name="Luo J."/>
            <person name="Dai C."/>
        </authorList>
    </citation>
    <scope>NUCLEOTIDE SEQUENCE [LARGE SCALE GENOMIC DNA]</scope>
    <source>
        <strain evidence="10 11">SCUT-2</strain>
    </source>
</reference>
<evidence type="ECO:0000256" key="5">
    <source>
        <dbReference type="ARBA" id="ARBA00022984"/>
    </source>
</evidence>
<proteinExistence type="inferred from homology"/>
<dbReference type="PROSITE" id="PS52029">
    <property type="entry name" value="LD_TPASE"/>
    <property type="match status" value="1"/>
</dbReference>
<evidence type="ECO:0000256" key="2">
    <source>
        <dbReference type="ARBA" id="ARBA00005992"/>
    </source>
</evidence>
<keyword evidence="3" id="KW-0808">Transferase</keyword>
<feature type="active site" description="Nucleophile" evidence="7">
    <location>
        <position position="164"/>
    </location>
</feature>
<evidence type="ECO:0000256" key="7">
    <source>
        <dbReference type="PROSITE-ProRule" id="PRU01373"/>
    </source>
</evidence>
<evidence type="ECO:0000259" key="9">
    <source>
        <dbReference type="PROSITE" id="PS52029"/>
    </source>
</evidence>
<feature type="chain" id="PRO_5046842283" evidence="8">
    <location>
        <begin position="26"/>
        <end position="188"/>
    </location>
</feature>
<dbReference type="SUPFAM" id="SSF141523">
    <property type="entry name" value="L,D-transpeptidase catalytic domain-like"/>
    <property type="match status" value="1"/>
</dbReference>
<name>A0ABZ1CER1_9PROT</name>
<evidence type="ECO:0000256" key="1">
    <source>
        <dbReference type="ARBA" id="ARBA00004752"/>
    </source>
</evidence>
<evidence type="ECO:0000256" key="8">
    <source>
        <dbReference type="SAM" id="SignalP"/>
    </source>
</evidence>
<evidence type="ECO:0000256" key="6">
    <source>
        <dbReference type="ARBA" id="ARBA00023316"/>
    </source>
</evidence>
<accession>A0ABZ1CER1</accession>
<organism evidence="10 11">
    <name type="scientific">Thiobacillus sedimenti</name>
    <dbReference type="NCBI Taxonomy" id="3110231"/>
    <lineage>
        <taxon>Bacteria</taxon>
        <taxon>Pseudomonadati</taxon>
        <taxon>Pseudomonadota</taxon>
        <taxon>Betaproteobacteria</taxon>
        <taxon>Nitrosomonadales</taxon>
        <taxon>Thiobacillaceae</taxon>
        <taxon>Thiobacillus</taxon>
    </lineage>
</organism>
<keyword evidence="4 7" id="KW-0133">Cell shape</keyword>